<keyword evidence="1" id="KW-1133">Transmembrane helix</keyword>
<name>A0AAC9PQT3_9PSEU</name>
<dbReference type="RefSeq" id="WP_075764039.1">
    <property type="nucleotide sequence ID" value="NZ_CP016076.1"/>
</dbReference>
<evidence type="ECO:0008006" key="4">
    <source>
        <dbReference type="Google" id="ProtNLM"/>
    </source>
</evidence>
<keyword evidence="1" id="KW-0812">Transmembrane</keyword>
<reference evidence="3" key="1">
    <citation type="submission" date="2016-06" db="EMBL/GenBank/DDBJ databases">
        <title>Complete genome sequence of Actinoalloteichus fjordicus DSM 46855 (=ADI127-17), type strain of the new species Actinoalloteichus fjordicus.</title>
        <authorList>
            <person name="Ruckert C."/>
            <person name="Nouioui I."/>
            <person name="Willmese J."/>
            <person name="van Wezel G."/>
            <person name="Klenk H.-P."/>
            <person name="Kalinowski J."/>
            <person name="Zotchev S.B."/>
        </authorList>
    </citation>
    <scope>NUCLEOTIDE SEQUENCE [LARGE SCALE GENOMIC DNA]</scope>
    <source>
        <strain evidence="3">ADI127-7</strain>
    </source>
</reference>
<protein>
    <recommendedName>
        <fullName evidence="4">DUF4190 domain-containing protein</fullName>
    </recommendedName>
</protein>
<feature type="transmembrane region" description="Helical" evidence="1">
    <location>
        <begin position="20"/>
        <end position="52"/>
    </location>
</feature>
<dbReference type="EMBL" id="CP016076">
    <property type="protein sequence ID" value="APU13400.1"/>
    <property type="molecule type" value="Genomic_DNA"/>
</dbReference>
<evidence type="ECO:0000313" key="3">
    <source>
        <dbReference type="Proteomes" id="UP000185511"/>
    </source>
</evidence>
<evidence type="ECO:0000313" key="2">
    <source>
        <dbReference type="EMBL" id="APU13400.1"/>
    </source>
</evidence>
<dbReference type="KEGG" id="acad:UA74_06635"/>
<dbReference type="Proteomes" id="UP000185511">
    <property type="component" value="Chromosome"/>
</dbReference>
<organism evidence="2 3">
    <name type="scientific">Actinoalloteichus fjordicus</name>
    <dbReference type="NCBI Taxonomy" id="1612552"/>
    <lineage>
        <taxon>Bacteria</taxon>
        <taxon>Bacillati</taxon>
        <taxon>Actinomycetota</taxon>
        <taxon>Actinomycetes</taxon>
        <taxon>Pseudonocardiales</taxon>
        <taxon>Pseudonocardiaceae</taxon>
        <taxon>Actinoalloteichus</taxon>
    </lineage>
</organism>
<evidence type="ECO:0000256" key="1">
    <source>
        <dbReference type="SAM" id="Phobius"/>
    </source>
</evidence>
<accession>A0AAC9PQT3</accession>
<dbReference type="AlphaFoldDB" id="A0AAC9PQT3"/>
<sequence length="106" mass="10514">MSASAGPESASTVGPWLAVVGALSALFAVILLVVAFPLSPIPGLAAVLIGFLGIRNGARRHRPLYQTVAAVGVFCVILGGVAIFTLLAVGEGSGGVTTTSVVTRLG</sequence>
<feature type="transmembrane region" description="Helical" evidence="1">
    <location>
        <begin position="64"/>
        <end position="89"/>
    </location>
</feature>
<proteinExistence type="predicted"/>
<keyword evidence="3" id="KW-1185">Reference proteome</keyword>
<gene>
    <name evidence="2" type="ORF">UA74_06635</name>
</gene>
<keyword evidence="1" id="KW-0472">Membrane</keyword>